<sequence length="132" mass="14942">MRNYNRRLREIATKTKNATGSVPGSVRRLLDADRQLRLRVAVTSAIRHRSAEDLPLQQRIDELAKDIHNGPCHVFGDHSRCSERGYFCKGPKEGEVCLADILKEVGMWDDIISAKNFVAHHSSSLIYNISNQ</sequence>
<organism evidence="1 2">
    <name type="scientific">Dryococelus australis</name>
    <dbReference type="NCBI Taxonomy" id="614101"/>
    <lineage>
        <taxon>Eukaryota</taxon>
        <taxon>Metazoa</taxon>
        <taxon>Ecdysozoa</taxon>
        <taxon>Arthropoda</taxon>
        <taxon>Hexapoda</taxon>
        <taxon>Insecta</taxon>
        <taxon>Pterygota</taxon>
        <taxon>Neoptera</taxon>
        <taxon>Polyneoptera</taxon>
        <taxon>Phasmatodea</taxon>
        <taxon>Verophasmatodea</taxon>
        <taxon>Anareolatae</taxon>
        <taxon>Phasmatidae</taxon>
        <taxon>Eurycanthinae</taxon>
        <taxon>Dryococelus</taxon>
    </lineage>
</organism>
<dbReference type="Proteomes" id="UP001159363">
    <property type="component" value="Chromosome 13"/>
</dbReference>
<name>A0ABQ9GAY1_9NEOP</name>
<accession>A0ABQ9GAY1</accession>
<protein>
    <submittedName>
        <fullName evidence="1">Uncharacterized protein</fullName>
    </submittedName>
</protein>
<comment type="caution">
    <text evidence="1">The sequence shown here is derived from an EMBL/GenBank/DDBJ whole genome shotgun (WGS) entry which is preliminary data.</text>
</comment>
<evidence type="ECO:0000313" key="2">
    <source>
        <dbReference type="Proteomes" id="UP001159363"/>
    </source>
</evidence>
<keyword evidence="2" id="KW-1185">Reference proteome</keyword>
<reference evidence="1 2" key="1">
    <citation type="submission" date="2023-02" db="EMBL/GenBank/DDBJ databases">
        <title>LHISI_Scaffold_Assembly.</title>
        <authorList>
            <person name="Stuart O.P."/>
            <person name="Cleave R."/>
            <person name="Magrath M.J.L."/>
            <person name="Mikheyev A.S."/>
        </authorList>
    </citation>
    <scope>NUCLEOTIDE SEQUENCE [LARGE SCALE GENOMIC DNA]</scope>
    <source>
        <strain evidence="1">Daus_M_001</strain>
        <tissue evidence="1">Leg muscle</tissue>
    </source>
</reference>
<dbReference type="EMBL" id="JARBHB010000014">
    <property type="protein sequence ID" value="KAJ8868588.1"/>
    <property type="molecule type" value="Genomic_DNA"/>
</dbReference>
<proteinExistence type="predicted"/>
<gene>
    <name evidence="1" type="ORF">PR048_030126</name>
</gene>
<evidence type="ECO:0000313" key="1">
    <source>
        <dbReference type="EMBL" id="KAJ8868588.1"/>
    </source>
</evidence>